<dbReference type="HOGENOM" id="CLU_3254661_0_0_5"/>
<gene>
    <name evidence="1" type="ORF">NHE_0044</name>
</gene>
<dbReference type="AlphaFoldDB" id="X5HJ01"/>
<dbReference type="STRING" id="1286528.NHE_0044"/>
<evidence type="ECO:0000313" key="1">
    <source>
        <dbReference type="EMBL" id="AHX11019.1"/>
    </source>
</evidence>
<keyword evidence="2" id="KW-1185">Reference proteome</keyword>
<name>X5HJ01_9RICK</name>
<sequence length="42" mass="4877">MPDLFLTSSVFVKQMVHQKIQQANRMLFLEVRGISGKKAQDR</sequence>
<dbReference type="Proteomes" id="UP000023755">
    <property type="component" value="Chromosome"/>
</dbReference>
<dbReference type="EMBL" id="CP007481">
    <property type="protein sequence ID" value="AHX11019.1"/>
    <property type="molecule type" value="Genomic_DNA"/>
</dbReference>
<dbReference type="KEGG" id="nhm:NHE_0044"/>
<organism evidence="1 2">
    <name type="scientific">Neorickettsia helminthoeca str. Oregon</name>
    <dbReference type="NCBI Taxonomy" id="1286528"/>
    <lineage>
        <taxon>Bacteria</taxon>
        <taxon>Pseudomonadati</taxon>
        <taxon>Pseudomonadota</taxon>
        <taxon>Alphaproteobacteria</taxon>
        <taxon>Rickettsiales</taxon>
        <taxon>Anaplasmataceae</taxon>
        <taxon>Neorickettsia</taxon>
    </lineage>
</organism>
<evidence type="ECO:0000313" key="2">
    <source>
        <dbReference type="Proteomes" id="UP000023755"/>
    </source>
</evidence>
<proteinExistence type="predicted"/>
<reference evidence="1 2" key="1">
    <citation type="submission" date="2014-03" db="EMBL/GenBank/DDBJ databases">
        <title>Sequencing and Comparison of Genomes and Transcriptome Profiles of Human Ehrlichiosis Agents.</title>
        <authorList>
            <person name="Lin M."/>
            <person name="Daugherty S.C."/>
            <person name="Nagaraj S."/>
            <person name="Cheng Z."/>
            <person name="Xiong Q."/>
            <person name="Lin F.-Y."/>
            <person name="Sengamalay N."/>
            <person name="Ott S."/>
            <person name="Godinez A."/>
            <person name="Tallon L.J."/>
            <person name="Sadzewicz L."/>
            <person name="Fraser C.M."/>
            <person name="Dunning Hotopp J.C."/>
            <person name="Rikihisa Y."/>
        </authorList>
    </citation>
    <scope>NUCLEOTIDE SEQUENCE [LARGE SCALE GENOMIC DNA]</scope>
    <source>
        <strain evidence="1 2">Oregon</strain>
    </source>
</reference>
<protein>
    <submittedName>
        <fullName evidence="1">Uncharacterized protein</fullName>
    </submittedName>
</protein>
<dbReference type="RefSeq" id="WP_269479139.1">
    <property type="nucleotide sequence ID" value="NZ_CP007481.1"/>
</dbReference>
<accession>X5HJ01</accession>